<evidence type="ECO:0000259" key="11">
    <source>
        <dbReference type="Pfam" id="PF00535"/>
    </source>
</evidence>
<dbReference type="GO" id="GO:0016757">
    <property type="term" value="F:glycosyltransferase activity"/>
    <property type="evidence" value="ECO:0007669"/>
    <property type="project" value="UniProtKB-KW"/>
</dbReference>
<dbReference type="Gene3D" id="3.90.550.10">
    <property type="entry name" value="Spore Coat Polysaccharide Biosynthesis Protein SpsA, Chain A"/>
    <property type="match status" value="1"/>
</dbReference>
<keyword evidence="7 10" id="KW-0472">Membrane</keyword>
<feature type="region of interest" description="Disordered" evidence="9">
    <location>
        <begin position="337"/>
        <end position="361"/>
    </location>
</feature>
<keyword evidence="4 12" id="KW-0808">Transferase</keyword>
<keyword evidence="3 12" id="KW-0328">Glycosyltransferase</keyword>
<evidence type="ECO:0000256" key="2">
    <source>
        <dbReference type="ARBA" id="ARBA00022475"/>
    </source>
</evidence>
<evidence type="ECO:0000256" key="10">
    <source>
        <dbReference type="SAM" id="Phobius"/>
    </source>
</evidence>
<accession>A0AAN1LBB5</accession>
<dbReference type="InterPro" id="IPR029044">
    <property type="entry name" value="Nucleotide-diphossugar_trans"/>
</dbReference>
<dbReference type="InterPro" id="IPR001173">
    <property type="entry name" value="Glyco_trans_2-like"/>
</dbReference>
<comment type="subcellular location">
    <subcellularLocation>
        <location evidence="1">Cell membrane</location>
        <topology evidence="1">Multi-pass membrane protein</topology>
    </subcellularLocation>
</comment>
<dbReference type="CDD" id="cd04187">
    <property type="entry name" value="DPM1_like_bac"/>
    <property type="match status" value="1"/>
</dbReference>
<name>A0AAN1LBB5_9RHOB</name>
<evidence type="ECO:0000256" key="3">
    <source>
        <dbReference type="ARBA" id="ARBA00022676"/>
    </source>
</evidence>
<evidence type="ECO:0000256" key="5">
    <source>
        <dbReference type="ARBA" id="ARBA00022692"/>
    </source>
</evidence>
<dbReference type="Proteomes" id="UP000218606">
    <property type="component" value="Chromosome"/>
</dbReference>
<dbReference type="EC" id="2.4.-.-" evidence="12"/>
<keyword evidence="6 10" id="KW-1133">Transmembrane helix</keyword>
<evidence type="ECO:0000256" key="6">
    <source>
        <dbReference type="ARBA" id="ARBA00022989"/>
    </source>
</evidence>
<feature type="domain" description="Glycosyltransferase 2-like" evidence="11">
    <location>
        <begin position="31"/>
        <end position="193"/>
    </location>
</feature>
<gene>
    <name evidence="12" type="ORF">PhaeoP13_02564</name>
</gene>
<dbReference type="SUPFAM" id="SSF53448">
    <property type="entry name" value="Nucleotide-diphospho-sugar transferases"/>
    <property type="match status" value="1"/>
</dbReference>
<dbReference type="PANTHER" id="PTHR48090:SF1">
    <property type="entry name" value="PROPHAGE BACTOPRENOL GLUCOSYL TRANSFERASE HOMOLOG"/>
    <property type="match status" value="1"/>
</dbReference>
<keyword evidence="5 10" id="KW-0812">Transmembrane</keyword>
<dbReference type="GO" id="GO:0005886">
    <property type="term" value="C:plasma membrane"/>
    <property type="evidence" value="ECO:0007669"/>
    <property type="project" value="UniProtKB-SubCell"/>
</dbReference>
<dbReference type="EMBL" id="CP010767">
    <property type="protein sequence ID" value="ATG44477.1"/>
    <property type="molecule type" value="Genomic_DNA"/>
</dbReference>
<sequence>MRCFHRAGLSGGWPRLGADDKQNWGEKVHLSVVVPCYNEEESIPLLVDRLVQAIEPWADRAEIILVDDGSSDETWAAMEAAHKQHPVVRGIRLSANRGHQVALTAGLEAATGARIFMLDADLQDPPEILPDMMMMMDRGYDVVYGRRAERHGETLFKKATAYLFYRFLNTLSDVDIPKDTGDFRLVSRRSLDAVLKMPERARFIRGMFAWAGFHQIGLEYVREARVAGETKYPFKAMLRFATDALTGFSTKPLKMATRLAFVSLLVTVLMAIYVFGSLILFNTVAGWASVLLAISFFSAIQLLTLGILGEYVGRLYMESKQRPLYFLSQETGHPSAHAVDFTGDSRSITASPKAPAQKEAS</sequence>
<evidence type="ECO:0000256" key="8">
    <source>
        <dbReference type="ARBA" id="ARBA00038152"/>
    </source>
</evidence>
<evidence type="ECO:0000256" key="1">
    <source>
        <dbReference type="ARBA" id="ARBA00004651"/>
    </source>
</evidence>
<dbReference type="Pfam" id="PF00535">
    <property type="entry name" value="Glycos_transf_2"/>
    <property type="match status" value="1"/>
</dbReference>
<keyword evidence="2" id="KW-1003">Cell membrane</keyword>
<evidence type="ECO:0000313" key="13">
    <source>
        <dbReference type="Proteomes" id="UP000218606"/>
    </source>
</evidence>
<organism evidence="12 13">
    <name type="scientific">Phaeobacter piscinae</name>
    <dbReference type="NCBI Taxonomy" id="1580596"/>
    <lineage>
        <taxon>Bacteria</taxon>
        <taxon>Pseudomonadati</taxon>
        <taxon>Pseudomonadota</taxon>
        <taxon>Alphaproteobacteria</taxon>
        <taxon>Rhodobacterales</taxon>
        <taxon>Roseobacteraceae</taxon>
        <taxon>Phaeobacter</taxon>
    </lineage>
</organism>
<evidence type="ECO:0000256" key="7">
    <source>
        <dbReference type="ARBA" id="ARBA00023136"/>
    </source>
</evidence>
<evidence type="ECO:0000313" key="12">
    <source>
        <dbReference type="EMBL" id="ATG44477.1"/>
    </source>
</evidence>
<comment type="similarity">
    <text evidence="8">Belongs to the glycosyltransferase 2 family. GtrB subfamily.</text>
</comment>
<dbReference type="PANTHER" id="PTHR48090">
    <property type="entry name" value="UNDECAPRENYL-PHOSPHATE 4-DEOXY-4-FORMAMIDO-L-ARABINOSE TRANSFERASE-RELATED"/>
    <property type="match status" value="1"/>
</dbReference>
<dbReference type="AlphaFoldDB" id="A0AAN1LBB5"/>
<dbReference type="FunFam" id="3.90.550.10:FF:000079">
    <property type="entry name" value="Probable glycosyl transferase"/>
    <property type="match status" value="1"/>
</dbReference>
<evidence type="ECO:0000256" key="4">
    <source>
        <dbReference type="ARBA" id="ARBA00022679"/>
    </source>
</evidence>
<protein>
    <submittedName>
        <fullName evidence="12">Glycosyltransferase</fullName>
        <ecNumber evidence="12">2.4.-.-</ecNumber>
    </submittedName>
</protein>
<reference evidence="12 13" key="1">
    <citation type="journal article" date="2017" name="Front. Microbiol.">
        <title>Phaeobacter piscinae sp. nov., a species of the Roseobacter group and potential aquaculture probiont.</title>
        <authorList>
            <person name="Sonnenschein E.C."/>
            <person name="Phippen C.B.W."/>
            <person name="Nielsen K.F."/>
            <person name="Mateiu R.V."/>
            <person name="Melchiorsen J."/>
            <person name="Gram L."/>
            <person name="Overmann J."/>
            <person name="Freese H.M."/>
        </authorList>
    </citation>
    <scope>NUCLEOTIDE SEQUENCE [LARGE SCALE GENOMIC DNA]</scope>
    <source>
        <strain evidence="12 13">P13</strain>
    </source>
</reference>
<feature type="transmembrane region" description="Helical" evidence="10">
    <location>
        <begin position="259"/>
        <end position="281"/>
    </location>
</feature>
<dbReference type="InterPro" id="IPR050256">
    <property type="entry name" value="Glycosyltransferase_2"/>
</dbReference>
<evidence type="ECO:0000256" key="9">
    <source>
        <dbReference type="SAM" id="MobiDB-lite"/>
    </source>
</evidence>
<proteinExistence type="inferred from homology"/>
<feature type="transmembrane region" description="Helical" evidence="10">
    <location>
        <begin position="287"/>
        <end position="312"/>
    </location>
</feature>